<gene>
    <name evidence="2" type="ORF">GCM10011518_28920</name>
</gene>
<evidence type="ECO:0000313" key="3">
    <source>
        <dbReference type="Proteomes" id="UP000655016"/>
    </source>
</evidence>
<dbReference type="PROSITE" id="PS50005">
    <property type="entry name" value="TPR"/>
    <property type="match status" value="1"/>
</dbReference>
<keyword evidence="3" id="KW-1185">Reference proteome</keyword>
<dbReference type="Proteomes" id="UP000655016">
    <property type="component" value="Unassembled WGS sequence"/>
</dbReference>
<dbReference type="InterPro" id="IPR019734">
    <property type="entry name" value="TPR_rpt"/>
</dbReference>
<sequence length="354" mass="40338">MKNNIKILSFLLLINVGVFAQKDQIKEAQSFYDKGKIEESITILKKIEYLIVNAPDVTKSDFFYLKGNNYKDLASKNIDPKNNFTIASGAYQDVLLYENDSRHYKYAFKADLALKDIKSKLVKGAISDFKEGKYKESADKSYEVYLFDKKDTLNLYNAAAASLTGKDYVSSIKYYEELKKRNYTGTGTIFYATHKKTKLEDAFVSLGARDLAVSEGVYEKPRNFSPPSKREEVLTNLAFSYLERNDFANAEKNYQDALHVNPNCINCCINLVFVKMELKKALLDQMNALGNTPKEVKQYDELNTKKDEIVKSAIPFLKKALIIEPGNEEAKKSLLGIYRALEMTNEYNALKNSK</sequence>
<evidence type="ECO:0000256" key="1">
    <source>
        <dbReference type="PROSITE-ProRule" id="PRU00339"/>
    </source>
</evidence>
<evidence type="ECO:0000313" key="2">
    <source>
        <dbReference type="EMBL" id="GGF17766.1"/>
    </source>
</evidence>
<dbReference type="InterPro" id="IPR011990">
    <property type="entry name" value="TPR-like_helical_dom_sf"/>
</dbReference>
<organism evidence="2 3">
    <name type="scientific">Flavobacterium limi</name>
    <dbReference type="NCBI Taxonomy" id="2045105"/>
    <lineage>
        <taxon>Bacteria</taxon>
        <taxon>Pseudomonadati</taxon>
        <taxon>Bacteroidota</taxon>
        <taxon>Flavobacteriia</taxon>
        <taxon>Flavobacteriales</taxon>
        <taxon>Flavobacteriaceae</taxon>
        <taxon>Flavobacterium</taxon>
    </lineage>
</organism>
<proteinExistence type="predicted"/>
<reference evidence="3" key="1">
    <citation type="journal article" date="2019" name="Int. J. Syst. Evol. Microbiol.">
        <title>The Global Catalogue of Microorganisms (GCM) 10K type strain sequencing project: providing services to taxonomists for standard genome sequencing and annotation.</title>
        <authorList>
            <consortium name="The Broad Institute Genomics Platform"/>
            <consortium name="The Broad Institute Genome Sequencing Center for Infectious Disease"/>
            <person name="Wu L."/>
            <person name="Ma J."/>
        </authorList>
    </citation>
    <scope>NUCLEOTIDE SEQUENCE [LARGE SCALE GENOMIC DNA]</scope>
    <source>
        <strain evidence="3">CGMCC 1.16060</strain>
    </source>
</reference>
<keyword evidence="1" id="KW-0802">TPR repeat</keyword>
<accession>A0ABQ1UFN7</accession>
<name>A0ABQ1UFN7_9FLAO</name>
<dbReference type="SUPFAM" id="SSF48452">
    <property type="entry name" value="TPR-like"/>
    <property type="match status" value="2"/>
</dbReference>
<dbReference type="RefSeq" id="WP_163394964.1">
    <property type="nucleotide sequence ID" value="NZ_BMKP01000006.1"/>
</dbReference>
<evidence type="ECO:0008006" key="4">
    <source>
        <dbReference type="Google" id="ProtNLM"/>
    </source>
</evidence>
<dbReference type="EMBL" id="BMKP01000006">
    <property type="protein sequence ID" value="GGF17766.1"/>
    <property type="molecule type" value="Genomic_DNA"/>
</dbReference>
<feature type="repeat" description="TPR" evidence="1">
    <location>
        <begin position="231"/>
        <end position="264"/>
    </location>
</feature>
<dbReference type="SMART" id="SM00028">
    <property type="entry name" value="TPR"/>
    <property type="match status" value="1"/>
</dbReference>
<protein>
    <recommendedName>
        <fullName evidence="4">Tetratricopeptide repeat-containing protein</fullName>
    </recommendedName>
</protein>
<dbReference type="Gene3D" id="1.25.40.10">
    <property type="entry name" value="Tetratricopeptide repeat domain"/>
    <property type="match status" value="1"/>
</dbReference>
<comment type="caution">
    <text evidence="2">The sequence shown here is derived from an EMBL/GenBank/DDBJ whole genome shotgun (WGS) entry which is preliminary data.</text>
</comment>